<dbReference type="OrthoDB" id="332863at2759"/>
<name>A0A150G040_GONPE</name>
<organism evidence="1 2">
    <name type="scientific">Gonium pectorale</name>
    <name type="common">Green alga</name>
    <dbReference type="NCBI Taxonomy" id="33097"/>
    <lineage>
        <taxon>Eukaryota</taxon>
        <taxon>Viridiplantae</taxon>
        <taxon>Chlorophyta</taxon>
        <taxon>core chlorophytes</taxon>
        <taxon>Chlorophyceae</taxon>
        <taxon>CS clade</taxon>
        <taxon>Chlamydomonadales</taxon>
        <taxon>Volvocaceae</taxon>
        <taxon>Gonium</taxon>
    </lineage>
</organism>
<reference evidence="2" key="1">
    <citation type="journal article" date="2016" name="Nat. Commun.">
        <title>The Gonium pectorale genome demonstrates co-option of cell cycle regulation during the evolution of multicellularity.</title>
        <authorList>
            <person name="Hanschen E.R."/>
            <person name="Marriage T.N."/>
            <person name="Ferris P.J."/>
            <person name="Hamaji T."/>
            <person name="Toyoda A."/>
            <person name="Fujiyama A."/>
            <person name="Neme R."/>
            <person name="Noguchi H."/>
            <person name="Minakuchi Y."/>
            <person name="Suzuki M."/>
            <person name="Kawai-Toyooka H."/>
            <person name="Smith D.R."/>
            <person name="Sparks H."/>
            <person name="Anderson J."/>
            <person name="Bakaric R."/>
            <person name="Luria V."/>
            <person name="Karger A."/>
            <person name="Kirschner M.W."/>
            <person name="Durand P.M."/>
            <person name="Michod R.E."/>
            <person name="Nozaki H."/>
            <person name="Olson B.J."/>
        </authorList>
    </citation>
    <scope>NUCLEOTIDE SEQUENCE [LARGE SCALE GENOMIC DNA]</scope>
    <source>
        <strain evidence="2">NIES-2863</strain>
    </source>
</reference>
<dbReference type="Pfam" id="PF13483">
    <property type="entry name" value="Lactamase_B_3"/>
    <property type="match status" value="1"/>
</dbReference>
<evidence type="ECO:0008006" key="3">
    <source>
        <dbReference type="Google" id="ProtNLM"/>
    </source>
</evidence>
<accession>A0A150G040</accession>
<comment type="caution">
    <text evidence="1">The sequence shown here is derived from an EMBL/GenBank/DDBJ whole genome shotgun (WGS) entry which is preliminary data.</text>
</comment>
<keyword evidence="2" id="KW-1185">Reference proteome</keyword>
<dbReference type="PANTHER" id="PTHR36142:SF2">
    <property type="entry name" value="METALLO-HYDROLASE_OXIDOREDUCTASE SUPERFAMILY PROTEIN"/>
    <property type="match status" value="1"/>
</dbReference>
<dbReference type="STRING" id="33097.A0A150G040"/>
<gene>
    <name evidence="1" type="ORF">GPECTOR_96g712</name>
</gene>
<evidence type="ECO:0000313" key="2">
    <source>
        <dbReference type="Proteomes" id="UP000075714"/>
    </source>
</evidence>
<sequence length="329" mass="35539">MLRKQFATSLSRLPDRRGCARLRCRPVANASSLEAPERTRTSFHHGITYTSYEVNTAGVKFNTSGVRVLIDPWFVGELSFGGADWLYAGRKRVIGRDTRVDLAAVLAETDVLMVTQGLDDHCHVPTLEAVPNKAIPVVTNSAAAERMRPLGFSNITVLAPGQSTTVTGKAGGKLRITATAGALVGPPWTPRQLGLLMREEVPQGERPASLYFESHCDFDASSVSAAMRQQQLGAVDVVVSPVVTTLLGVGPASYELVQGDRNLVQLCRQLRPKVLLPLMNHEMEASGPLTSVVWQRGDPAVVSELLRREGLDTRVEFPAPPGEALALAL</sequence>
<dbReference type="EMBL" id="LSYV01000097">
    <property type="protein sequence ID" value="KXZ43246.1"/>
    <property type="molecule type" value="Genomic_DNA"/>
</dbReference>
<proteinExistence type="predicted"/>
<dbReference type="AlphaFoldDB" id="A0A150G040"/>
<protein>
    <recommendedName>
        <fullName evidence="3">Metallo-beta-lactamase domain-containing protein</fullName>
    </recommendedName>
</protein>
<dbReference type="InterPro" id="IPR036866">
    <property type="entry name" value="RibonucZ/Hydroxyglut_hydro"/>
</dbReference>
<dbReference type="Proteomes" id="UP000075714">
    <property type="component" value="Unassembled WGS sequence"/>
</dbReference>
<evidence type="ECO:0000313" key="1">
    <source>
        <dbReference type="EMBL" id="KXZ43246.1"/>
    </source>
</evidence>
<dbReference type="Gene3D" id="3.60.15.10">
    <property type="entry name" value="Ribonuclease Z/Hydroxyacylglutathione hydrolase-like"/>
    <property type="match status" value="1"/>
</dbReference>
<dbReference type="PANTHER" id="PTHR36142">
    <property type="entry name" value="METALLO-HYDROLASE/OXIDOREDUCTASE SUPERFAMILY PROTEIN"/>
    <property type="match status" value="1"/>
</dbReference>